<feature type="compositionally biased region" description="Polar residues" evidence="1">
    <location>
        <begin position="722"/>
        <end position="748"/>
    </location>
</feature>
<feature type="compositionally biased region" description="Polar residues" evidence="1">
    <location>
        <begin position="774"/>
        <end position="795"/>
    </location>
</feature>
<dbReference type="GO" id="GO:0016807">
    <property type="term" value="F:cysteine-type carboxypeptidase activity"/>
    <property type="evidence" value="ECO:0007669"/>
    <property type="project" value="TreeGrafter"/>
</dbReference>
<feature type="compositionally biased region" description="Low complexity" evidence="1">
    <location>
        <begin position="847"/>
        <end position="871"/>
    </location>
</feature>
<evidence type="ECO:0000259" key="2">
    <source>
        <dbReference type="Pfam" id="PF04424"/>
    </source>
</evidence>
<feature type="compositionally biased region" description="Polar residues" evidence="1">
    <location>
        <begin position="293"/>
        <end position="305"/>
    </location>
</feature>
<dbReference type="GeneID" id="96009761"/>
<dbReference type="AlphaFoldDB" id="A0AB34KHL4"/>
<evidence type="ECO:0000313" key="4">
    <source>
        <dbReference type="Proteomes" id="UP000803884"/>
    </source>
</evidence>
<proteinExistence type="predicted"/>
<gene>
    <name evidence="3" type="ORF">WHR41_08319</name>
</gene>
<evidence type="ECO:0000256" key="1">
    <source>
        <dbReference type="SAM" id="MobiDB-lite"/>
    </source>
</evidence>
<dbReference type="GO" id="GO:1990380">
    <property type="term" value="F:K48-linked deubiquitinase activity"/>
    <property type="evidence" value="ECO:0007669"/>
    <property type="project" value="InterPro"/>
</dbReference>
<feature type="region of interest" description="Disordered" evidence="1">
    <location>
        <begin position="529"/>
        <end position="549"/>
    </location>
</feature>
<feature type="domain" description="MINDY deubiquitinase" evidence="2">
    <location>
        <begin position="414"/>
        <end position="715"/>
    </location>
</feature>
<dbReference type="GO" id="GO:0004843">
    <property type="term" value="F:cysteine-type deubiquitinase activity"/>
    <property type="evidence" value="ECO:0007669"/>
    <property type="project" value="InterPro"/>
</dbReference>
<feature type="compositionally biased region" description="Gly residues" evidence="1">
    <location>
        <begin position="952"/>
        <end position="962"/>
    </location>
</feature>
<feature type="compositionally biased region" description="Gly residues" evidence="1">
    <location>
        <begin position="970"/>
        <end position="981"/>
    </location>
</feature>
<feature type="compositionally biased region" description="Polar residues" evidence="1">
    <location>
        <begin position="175"/>
        <end position="190"/>
    </location>
</feature>
<feature type="compositionally biased region" description="Polar residues" evidence="1">
    <location>
        <begin position="360"/>
        <end position="370"/>
    </location>
</feature>
<feature type="region of interest" description="Disordered" evidence="1">
    <location>
        <begin position="1"/>
        <end position="411"/>
    </location>
</feature>
<keyword evidence="4" id="KW-1185">Reference proteome</keyword>
<dbReference type="EMBL" id="JAAQHG020000044">
    <property type="protein sequence ID" value="KAL1582805.1"/>
    <property type="molecule type" value="Genomic_DNA"/>
</dbReference>
<accession>A0AB34KHL4</accession>
<comment type="caution">
    <text evidence="3">The sequence shown here is derived from an EMBL/GenBank/DDBJ whole genome shotgun (WGS) entry which is preliminary data.</text>
</comment>
<dbReference type="GO" id="GO:0071944">
    <property type="term" value="C:cell periphery"/>
    <property type="evidence" value="ECO:0007669"/>
    <property type="project" value="TreeGrafter"/>
</dbReference>
<dbReference type="GO" id="GO:0005829">
    <property type="term" value="C:cytosol"/>
    <property type="evidence" value="ECO:0007669"/>
    <property type="project" value="TreeGrafter"/>
</dbReference>
<protein>
    <recommendedName>
        <fullName evidence="2">MINDY deubiquitinase domain-containing protein</fullName>
    </recommendedName>
</protein>
<feature type="compositionally biased region" description="Low complexity" evidence="1">
    <location>
        <begin position="928"/>
        <end position="941"/>
    </location>
</feature>
<reference evidence="3 4" key="1">
    <citation type="journal article" date="2020" name="Microbiol. Resour. Announc.">
        <title>Draft Genome Sequence of a Cladosporium Species Isolated from the Mesophotic Ascidian Didemnum maculosum.</title>
        <authorList>
            <person name="Gioti A."/>
            <person name="Siaperas R."/>
            <person name="Nikolaivits E."/>
            <person name="Le Goff G."/>
            <person name="Ouazzani J."/>
            <person name="Kotoulas G."/>
            <person name="Topakas E."/>
        </authorList>
    </citation>
    <scope>NUCLEOTIDE SEQUENCE [LARGE SCALE GENOMIC DNA]</scope>
    <source>
        <strain evidence="3 4">TM138-S3</strain>
    </source>
</reference>
<organism evidence="3 4">
    <name type="scientific">Cladosporium halotolerans</name>
    <dbReference type="NCBI Taxonomy" id="1052096"/>
    <lineage>
        <taxon>Eukaryota</taxon>
        <taxon>Fungi</taxon>
        <taxon>Dikarya</taxon>
        <taxon>Ascomycota</taxon>
        <taxon>Pezizomycotina</taxon>
        <taxon>Dothideomycetes</taxon>
        <taxon>Dothideomycetidae</taxon>
        <taxon>Cladosporiales</taxon>
        <taxon>Cladosporiaceae</taxon>
        <taxon>Cladosporium</taxon>
    </lineage>
</organism>
<feature type="compositionally biased region" description="Polar residues" evidence="1">
    <location>
        <begin position="388"/>
        <end position="409"/>
    </location>
</feature>
<dbReference type="GO" id="GO:0071108">
    <property type="term" value="P:protein K48-linked deubiquitination"/>
    <property type="evidence" value="ECO:0007669"/>
    <property type="project" value="TreeGrafter"/>
</dbReference>
<dbReference type="PANTHER" id="PTHR18063:SF6">
    <property type="entry name" value="UBIQUITIN CARBOXYL-TERMINAL HYDROLASE"/>
    <property type="match status" value="1"/>
</dbReference>
<dbReference type="Proteomes" id="UP000803884">
    <property type="component" value="Unassembled WGS sequence"/>
</dbReference>
<feature type="compositionally biased region" description="Gly residues" evidence="1">
    <location>
        <begin position="872"/>
        <end position="881"/>
    </location>
</feature>
<feature type="compositionally biased region" description="Pro residues" evidence="1">
    <location>
        <begin position="226"/>
        <end position="237"/>
    </location>
</feature>
<feature type="compositionally biased region" description="Polar residues" evidence="1">
    <location>
        <begin position="203"/>
        <end position="217"/>
    </location>
</feature>
<dbReference type="Pfam" id="PF04424">
    <property type="entry name" value="MINDY_DUB"/>
    <property type="match status" value="1"/>
</dbReference>
<dbReference type="InterPro" id="IPR033979">
    <property type="entry name" value="MINDY_domain"/>
</dbReference>
<feature type="compositionally biased region" description="Polar residues" evidence="1">
    <location>
        <begin position="11"/>
        <end position="24"/>
    </location>
</feature>
<feature type="compositionally biased region" description="Polar residues" evidence="1">
    <location>
        <begin position="38"/>
        <end position="52"/>
    </location>
</feature>
<feature type="region of interest" description="Disordered" evidence="1">
    <location>
        <begin position="722"/>
        <end position="1003"/>
    </location>
</feature>
<feature type="compositionally biased region" description="Polar residues" evidence="1">
    <location>
        <begin position="151"/>
        <end position="163"/>
    </location>
</feature>
<sequence>MVTRKPVGPRVSTSQANNASQDTANPPYPATPLDSNKIPGSTNSIYSPNLGTSPAFDLIDMQEAQNRPRRDSDVSSHGTWDSPDEDDRETPDENELPPPLRIAPGKQKAMQNENGENKQEELPASLRPGPTGGASAPLAARSQDGGINYQEEAQSNPWSQTQRPQEQPEQPNGRFESNNPYLNTQQTGSAPASRPDSEHIPPSQDQQHLAWQQTAKNYTPWGASANPPPPINPPPDAPAELPAVHTPADELSKMSLGAPPYPSSDEPPSVPETTPKSRIQEPPLSAITERTESVASVNPWEQPTPEQKWDDHAAVPPPAPPLPGSSAQSPPYPQEDGVPQVPPVPHTNHGHSLIDDDETPATTLFQQRTASPPKPERNVPAPIDVSHPATTASQSIPANPETPRTQASRQRNEHYPIKHINWKDQSGAMRQSPILMQNANGPCPLLALVNALVLSTPPNLDTALVEALRTREQVSLGLLLDAVFDELMSGRRGDSAQELPDVSELYSFLLALHTGMNVNPRFITPVHAPRGSLDGHSPDLNQTHPMHRAQSKAGAFEETKEMRLYSTFSIPLIHGWVPAQDTGAYAAFERSAQSFEDAQNIQFLEFELEDKLRAEGLSDQEQLALQDIQVIKSFLSSWPTQLTDHGLSTISKTLRPGQIAILFRNDHFSTVYKEPSYGGLMTLVTDAGYGSHDEIVWESLVDVNGAASELFSGDFRVVSHSQDASRPNQASSAGANNDGWQTVPPSRNSRPDAQAQQPSTNAADLAPPLPGPRPTSSHSPANPSPQPATHQPSLSEQEDHDLALALQLQEEEEDRQRQAESQRRREQELSEQYLSRQNEGRPPAIPPRRSGNGGRPPSSSGGPRPAANRPEAGGGGGGTGGDPTAPPTYEQAANDRPYREGGAAGPNANANATQLPGHPLNTYDALRRQQQQSQSQQQGGRRVSGRRRSSLLGGGQGQGAPPGGFPAASGGQGMGAGQGGHGGRRPHAQPGTVQEAEERCVVM</sequence>
<evidence type="ECO:0000313" key="3">
    <source>
        <dbReference type="EMBL" id="KAL1582805.1"/>
    </source>
</evidence>
<dbReference type="InterPro" id="IPR007518">
    <property type="entry name" value="MINDY"/>
</dbReference>
<feature type="compositionally biased region" description="Acidic residues" evidence="1">
    <location>
        <begin position="82"/>
        <end position="95"/>
    </location>
</feature>
<name>A0AB34KHL4_9PEZI</name>
<feature type="compositionally biased region" description="Basic and acidic residues" evidence="1">
    <location>
        <begin position="814"/>
        <end position="828"/>
    </location>
</feature>
<dbReference type="RefSeq" id="XP_069225912.1">
    <property type="nucleotide sequence ID" value="XM_069376923.1"/>
</dbReference>
<dbReference type="PANTHER" id="PTHR18063">
    <property type="entry name" value="NF-E2 INDUCIBLE PROTEIN"/>
    <property type="match status" value="1"/>
</dbReference>